<dbReference type="PANTHER" id="PTHR21666">
    <property type="entry name" value="PEPTIDASE-RELATED"/>
    <property type="match status" value="1"/>
</dbReference>
<organism evidence="2 3">
    <name type="scientific">Anaerobacillus alkaliphilus</name>
    <dbReference type="NCBI Taxonomy" id="1548597"/>
    <lineage>
        <taxon>Bacteria</taxon>
        <taxon>Bacillati</taxon>
        <taxon>Bacillota</taxon>
        <taxon>Bacilli</taxon>
        <taxon>Bacillales</taxon>
        <taxon>Bacillaceae</taxon>
        <taxon>Anaerobacillus</taxon>
    </lineage>
</organism>
<evidence type="ECO:0000313" key="2">
    <source>
        <dbReference type="EMBL" id="RXJ03893.1"/>
    </source>
</evidence>
<dbReference type="EMBL" id="QOUX01000001">
    <property type="protein sequence ID" value="RXJ03893.1"/>
    <property type="molecule type" value="Genomic_DNA"/>
</dbReference>
<dbReference type="Pfam" id="PF01476">
    <property type="entry name" value="LysM"/>
    <property type="match status" value="2"/>
</dbReference>
<protein>
    <submittedName>
        <fullName evidence="2">LysM peptidoglycan-binding domain-containing protein</fullName>
    </submittedName>
</protein>
<dbReference type="PANTHER" id="PTHR21666:SF270">
    <property type="entry name" value="MUREIN HYDROLASE ACTIVATOR ENVC"/>
    <property type="match status" value="1"/>
</dbReference>
<evidence type="ECO:0000313" key="3">
    <source>
        <dbReference type="Proteomes" id="UP000290649"/>
    </source>
</evidence>
<dbReference type="Pfam" id="PF01551">
    <property type="entry name" value="Peptidase_M23"/>
    <property type="match status" value="1"/>
</dbReference>
<reference evidence="2 3" key="1">
    <citation type="journal article" date="2019" name="Int. J. Syst. Evol. Microbiol.">
        <title>Anaerobacillus alkaliphilus sp. nov., a novel alkaliphilic and moderately halophilic bacterium.</title>
        <authorList>
            <person name="Borsodi A.K."/>
            <person name="Aszalos J.M."/>
            <person name="Bihari P."/>
            <person name="Nagy I."/>
            <person name="Schumann P."/>
            <person name="Sproer C."/>
            <person name="Kovacs A.L."/>
            <person name="Boka K."/>
            <person name="Dobosy P."/>
            <person name="Ovari M."/>
            <person name="Szili-Kovacs T."/>
            <person name="Toth E."/>
        </authorList>
    </citation>
    <scope>NUCLEOTIDE SEQUENCE [LARGE SCALE GENOMIC DNA]</scope>
    <source>
        <strain evidence="2 3">B16-10</strain>
    </source>
</reference>
<accession>A0A4Q0VW15</accession>
<dbReference type="InterPro" id="IPR016047">
    <property type="entry name" value="M23ase_b-sheet_dom"/>
</dbReference>
<dbReference type="SUPFAM" id="SSF54106">
    <property type="entry name" value="LysM domain"/>
    <property type="match status" value="2"/>
</dbReference>
<dbReference type="PROSITE" id="PS51782">
    <property type="entry name" value="LYSM"/>
    <property type="match status" value="2"/>
</dbReference>
<dbReference type="Gene3D" id="2.70.70.10">
    <property type="entry name" value="Glucose Permease (Domain IIA)"/>
    <property type="match status" value="1"/>
</dbReference>
<dbReference type="CDD" id="cd00118">
    <property type="entry name" value="LysM"/>
    <property type="match status" value="2"/>
</dbReference>
<dbReference type="SUPFAM" id="SSF51261">
    <property type="entry name" value="Duplicated hybrid motif"/>
    <property type="match status" value="1"/>
</dbReference>
<feature type="domain" description="LysM" evidence="1">
    <location>
        <begin position="247"/>
        <end position="290"/>
    </location>
</feature>
<name>A0A4Q0VW15_9BACI</name>
<dbReference type="CDD" id="cd12797">
    <property type="entry name" value="M23_peptidase"/>
    <property type="match status" value="1"/>
</dbReference>
<dbReference type="GO" id="GO:0004222">
    <property type="term" value="F:metalloendopeptidase activity"/>
    <property type="evidence" value="ECO:0007669"/>
    <property type="project" value="TreeGrafter"/>
</dbReference>
<dbReference type="InterPro" id="IPR050570">
    <property type="entry name" value="Cell_wall_metabolism_enzyme"/>
</dbReference>
<dbReference type="RefSeq" id="WP_129076235.1">
    <property type="nucleotide sequence ID" value="NZ_QOUX01000001.1"/>
</dbReference>
<dbReference type="AlphaFoldDB" id="A0A4Q0VW15"/>
<comment type="caution">
    <text evidence="2">The sequence shown here is derived from an EMBL/GenBank/DDBJ whole genome shotgun (WGS) entry which is preliminary data.</text>
</comment>
<dbReference type="InterPro" id="IPR011055">
    <property type="entry name" value="Dup_hybrid_motif"/>
</dbReference>
<dbReference type="Gene3D" id="3.10.350.10">
    <property type="entry name" value="LysM domain"/>
    <property type="match status" value="2"/>
</dbReference>
<keyword evidence="3" id="KW-1185">Reference proteome</keyword>
<proteinExistence type="predicted"/>
<dbReference type="SMART" id="SM00257">
    <property type="entry name" value="LysM"/>
    <property type="match status" value="2"/>
</dbReference>
<gene>
    <name evidence="2" type="ORF">DS745_00430</name>
</gene>
<feature type="domain" description="LysM" evidence="1">
    <location>
        <begin position="200"/>
        <end position="243"/>
    </location>
</feature>
<dbReference type="InterPro" id="IPR036779">
    <property type="entry name" value="LysM_dom_sf"/>
</dbReference>
<sequence length="292" mass="32507">MYDYIKRFLIAMAVALSIGILFIGTRVSFAETSDNYEVVNFIWPTVGLVTDTFGTRNGKHYGIDIAAPRGTTVVSVSDGVVVKSYYSTTYGNVVFIEHTDGYETVYAHLHKRLVEEGATVYQGEEIGTVGNTGRSSGDHLHFEVHDGNWTMSKKNAIDPFLVIGDNKDSFFVLSDEYADTEEYQVASAYEEHHDQPSEVFYIKVKKGDSLWSLAKGYQVSVDEIKSWNQLSSDSIVVNQRLKIVPKGSYIVQKGDTLWKIAEQSGTSVSKIKKMNGLKDDRIQIGTLLTVGN</sequence>
<dbReference type="Proteomes" id="UP000290649">
    <property type="component" value="Unassembled WGS sequence"/>
</dbReference>
<dbReference type="InterPro" id="IPR018392">
    <property type="entry name" value="LysM"/>
</dbReference>
<dbReference type="OrthoDB" id="9805070at2"/>
<evidence type="ECO:0000259" key="1">
    <source>
        <dbReference type="PROSITE" id="PS51782"/>
    </source>
</evidence>